<sequence>MVNGVPFSSLNAGHRVVAGLDIITALQKIYGVTAPIFIDNAESVNDFNIPDMEGQLILLKVSINNTLKVEA</sequence>
<keyword evidence="2" id="KW-1185">Reference proteome</keyword>
<accession>A0ABX1VUW3</accession>
<dbReference type="EMBL" id="JAAOXG010000039">
    <property type="protein sequence ID" value="NNJ31627.1"/>
    <property type="molecule type" value="Genomic_DNA"/>
</dbReference>
<proteinExistence type="predicted"/>
<name>A0ABX1VUW3_9FIRM</name>
<comment type="caution">
    <text evidence="1">The sequence shown here is derived from an EMBL/GenBank/DDBJ whole genome shotgun (WGS) entry which is preliminary data.</text>
</comment>
<reference evidence="1 2" key="1">
    <citation type="submission" date="2020-03" db="EMBL/GenBank/DDBJ databases">
        <title>Genome Sequence of industrial isolate, B5A.</title>
        <authorList>
            <person name="Sharma S."/>
            <person name="Patil P.B."/>
            <person name="Korpole S."/>
        </authorList>
    </citation>
    <scope>NUCLEOTIDE SEQUENCE [LARGE SCALE GENOMIC DNA]</scope>
    <source>
        <strain evidence="1 2">PI-S10-B5A</strain>
    </source>
</reference>
<dbReference type="RefSeq" id="WP_170822752.1">
    <property type="nucleotide sequence ID" value="NZ_JAAOXG010000039.1"/>
</dbReference>
<gene>
    <name evidence="1" type="ORF">G9470_17775</name>
</gene>
<protein>
    <submittedName>
        <fullName evidence="1">Uncharacterized protein</fullName>
    </submittedName>
</protein>
<evidence type="ECO:0000313" key="1">
    <source>
        <dbReference type="EMBL" id="NNJ31627.1"/>
    </source>
</evidence>
<dbReference type="Proteomes" id="UP000539052">
    <property type="component" value="Unassembled WGS sequence"/>
</dbReference>
<organism evidence="1 2">
    <name type="scientific">Lacrimispora defluvii</name>
    <dbReference type="NCBI Taxonomy" id="2719233"/>
    <lineage>
        <taxon>Bacteria</taxon>
        <taxon>Bacillati</taxon>
        <taxon>Bacillota</taxon>
        <taxon>Clostridia</taxon>
        <taxon>Lachnospirales</taxon>
        <taxon>Lachnospiraceae</taxon>
        <taxon>Lacrimispora</taxon>
    </lineage>
</organism>
<evidence type="ECO:0000313" key="2">
    <source>
        <dbReference type="Proteomes" id="UP000539052"/>
    </source>
</evidence>